<proteinExistence type="predicted"/>
<evidence type="ECO:0000256" key="1">
    <source>
        <dbReference type="SAM" id="Phobius"/>
    </source>
</evidence>
<keyword evidence="1" id="KW-0812">Transmembrane</keyword>
<organism evidence="2 3">
    <name type="scientific">Blastococcus brunescens</name>
    <dbReference type="NCBI Taxonomy" id="1564165"/>
    <lineage>
        <taxon>Bacteria</taxon>
        <taxon>Bacillati</taxon>
        <taxon>Actinomycetota</taxon>
        <taxon>Actinomycetes</taxon>
        <taxon>Geodermatophilales</taxon>
        <taxon>Geodermatophilaceae</taxon>
        <taxon>Blastococcus</taxon>
    </lineage>
</organism>
<keyword evidence="1" id="KW-1133">Transmembrane helix</keyword>
<dbReference type="EMBL" id="CP141261">
    <property type="protein sequence ID" value="WRL63686.1"/>
    <property type="molecule type" value="Genomic_DNA"/>
</dbReference>
<evidence type="ECO:0000313" key="3">
    <source>
        <dbReference type="Proteomes" id="UP001324287"/>
    </source>
</evidence>
<keyword evidence="1" id="KW-0472">Membrane</keyword>
<evidence type="ECO:0000313" key="2">
    <source>
        <dbReference type="EMBL" id="WRL63686.1"/>
    </source>
</evidence>
<dbReference type="InterPro" id="IPR021315">
    <property type="entry name" value="Gap/Sap"/>
</dbReference>
<reference evidence="2 3" key="1">
    <citation type="submission" date="2023-12" db="EMBL/GenBank/DDBJ databases">
        <title>Blastococcus brunescens sp. nov., an actonobacterium isolated from sandstone collected in sahara desert.</title>
        <authorList>
            <person name="Gtari M."/>
            <person name="Ghodhbane F."/>
        </authorList>
    </citation>
    <scope>NUCLEOTIDE SEQUENCE [LARGE SCALE GENOMIC DNA]</scope>
    <source>
        <strain evidence="2 3">BMG 8361</strain>
    </source>
</reference>
<dbReference type="Pfam" id="PF11139">
    <property type="entry name" value="SfLAP"/>
    <property type="match status" value="1"/>
</dbReference>
<protein>
    <submittedName>
        <fullName evidence="2">GAP family protein</fullName>
    </submittedName>
</protein>
<accession>A0ABZ1AYP2</accession>
<feature type="transmembrane region" description="Helical" evidence="1">
    <location>
        <begin position="217"/>
        <end position="237"/>
    </location>
</feature>
<feature type="transmembrane region" description="Helical" evidence="1">
    <location>
        <begin position="6"/>
        <end position="29"/>
    </location>
</feature>
<feature type="transmembrane region" description="Helical" evidence="1">
    <location>
        <begin position="41"/>
        <end position="61"/>
    </location>
</feature>
<dbReference type="RefSeq" id="WP_324275021.1">
    <property type="nucleotide sequence ID" value="NZ_CP141261.1"/>
</dbReference>
<feature type="transmembrane region" description="Helical" evidence="1">
    <location>
        <begin position="173"/>
        <end position="196"/>
    </location>
</feature>
<dbReference type="Proteomes" id="UP001324287">
    <property type="component" value="Chromosome"/>
</dbReference>
<name>A0ABZ1AYP2_9ACTN</name>
<feature type="transmembrane region" description="Helical" evidence="1">
    <location>
        <begin position="81"/>
        <end position="102"/>
    </location>
</feature>
<sequence>MGIELLVALAGLALVDSTSIGTLLLPLWFMLRPGRVRVGRMVLLLGTVAGFYLVLGIALLLGAGWLLDPLASALESTAGRWVQLLVGVVLVVLGVTIEPWTAAGKERKRAARARRGPGRLARMRDRARADGPLGAVVALGLVAAALEAASMVPYLAAIALLATSGSGPGASTVVLAGYCLVMVLPALVLLVVRTALDERLTPVLARLEAWLSRNSRETLAWVLFLLGLYVAGGALPLS</sequence>
<feature type="transmembrane region" description="Helical" evidence="1">
    <location>
        <begin position="133"/>
        <end position="161"/>
    </location>
</feature>
<keyword evidence="3" id="KW-1185">Reference proteome</keyword>
<gene>
    <name evidence="2" type="ORF">U6N30_29175</name>
</gene>